<dbReference type="WBParaSite" id="SMUV_0000404901-mRNA-1">
    <property type="protein sequence ID" value="SMUV_0000404901-mRNA-1"/>
    <property type="gene ID" value="SMUV_0000404901"/>
</dbReference>
<protein>
    <submittedName>
        <fullName evidence="3">WAP domain-containing protein</fullName>
    </submittedName>
</protein>
<reference evidence="3" key="1">
    <citation type="submission" date="2017-02" db="UniProtKB">
        <authorList>
            <consortium name="WormBaseParasite"/>
        </authorList>
    </citation>
    <scope>IDENTIFICATION</scope>
</reference>
<keyword evidence="2" id="KW-1185">Reference proteome</keyword>
<keyword evidence="1" id="KW-0732">Signal</keyword>
<evidence type="ECO:0000256" key="1">
    <source>
        <dbReference type="SAM" id="SignalP"/>
    </source>
</evidence>
<organism evidence="2 3">
    <name type="scientific">Syphacia muris</name>
    <dbReference type="NCBI Taxonomy" id="451379"/>
    <lineage>
        <taxon>Eukaryota</taxon>
        <taxon>Metazoa</taxon>
        <taxon>Ecdysozoa</taxon>
        <taxon>Nematoda</taxon>
        <taxon>Chromadorea</taxon>
        <taxon>Rhabditida</taxon>
        <taxon>Spirurina</taxon>
        <taxon>Oxyuridomorpha</taxon>
        <taxon>Oxyuroidea</taxon>
        <taxon>Oxyuridae</taxon>
        <taxon>Syphacia</taxon>
    </lineage>
</organism>
<evidence type="ECO:0000313" key="3">
    <source>
        <dbReference type="WBParaSite" id="SMUV_0000404901-mRNA-1"/>
    </source>
</evidence>
<dbReference type="AlphaFoldDB" id="A0A0N5AI21"/>
<feature type="chain" id="PRO_5005893168" evidence="1">
    <location>
        <begin position="20"/>
        <end position="112"/>
    </location>
</feature>
<name>A0A0N5AI21_9BILA</name>
<accession>A0A0N5AI21</accession>
<evidence type="ECO:0000313" key="2">
    <source>
        <dbReference type="Proteomes" id="UP000046393"/>
    </source>
</evidence>
<sequence>MSQTTCILVLLLIAACANGRIPHHRRCPGGLRPGASCKVDSDCPLLEPYCNSNEQRCFYGVCCSPCTKHWYKFTLLKKTSVELIGQCLLLRPKSTNIFIGIDLNCLKCNDQK</sequence>
<dbReference type="Proteomes" id="UP000046393">
    <property type="component" value="Unplaced"/>
</dbReference>
<feature type="signal peptide" evidence="1">
    <location>
        <begin position="1"/>
        <end position="19"/>
    </location>
</feature>
<proteinExistence type="predicted"/>